<evidence type="ECO:0000313" key="5">
    <source>
        <dbReference type="EMBL" id="KKS26616.1"/>
    </source>
</evidence>
<evidence type="ECO:0000256" key="1">
    <source>
        <dbReference type="ARBA" id="ARBA00001946"/>
    </source>
</evidence>
<dbReference type="PANTHER" id="PTHR43046">
    <property type="entry name" value="GDP-MANNOSE MANNOSYL HYDROLASE"/>
    <property type="match status" value="1"/>
</dbReference>
<comment type="caution">
    <text evidence="5">The sequence shown here is derived from an EMBL/GenBank/DDBJ whole genome shotgun (WGS) entry which is preliminary data.</text>
</comment>
<dbReference type="Pfam" id="PF00293">
    <property type="entry name" value="NUDIX"/>
    <property type="match status" value="1"/>
</dbReference>
<keyword evidence="3" id="KW-0460">Magnesium</keyword>
<organism evidence="5 6">
    <name type="scientific">Candidatus Yanofskybacteria bacterium GW2011_GWC2_41_9</name>
    <dbReference type="NCBI Taxonomy" id="1619029"/>
    <lineage>
        <taxon>Bacteria</taxon>
        <taxon>Candidatus Yanofskyibacteriota</taxon>
    </lineage>
</organism>
<dbReference type="InterPro" id="IPR015797">
    <property type="entry name" value="NUDIX_hydrolase-like_dom_sf"/>
</dbReference>
<dbReference type="GO" id="GO:0016787">
    <property type="term" value="F:hydrolase activity"/>
    <property type="evidence" value="ECO:0007669"/>
    <property type="project" value="UniProtKB-KW"/>
</dbReference>
<dbReference type="AlphaFoldDB" id="A0A0G0ZX79"/>
<evidence type="ECO:0000259" key="4">
    <source>
        <dbReference type="PROSITE" id="PS51462"/>
    </source>
</evidence>
<dbReference type="Gene3D" id="3.90.79.10">
    <property type="entry name" value="Nucleoside Triphosphate Pyrophosphohydrolase"/>
    <property type="match status" value="1"/>
</dbReference>
<dbReference type="InterPro" id="IPR000086">
    <property type="entry name" value="NUDIX_hydrolase_dom"/>
</dbReference>
<dbReference type="PANTHER" id="PTHR43046:SF12">
    <property type="entry name" value="GDP-MANNOSE MANNOSYL HYDROLASE"/>
    <property type="match status" value="1"/>
</dbReference>
<accession>A0A0G0ZX79</accession>
<evidence type="ECO:0000256" key="2">
    <source>
        <dbReference type="ARBA" id="ARBA00022801"/>
    </source>
</evidence>
<feature type="domain" description="Nudix hydrolase" evidence="4">
    <location>
        <begin position="2"/>
        <end position="140"/>
    </location>
</feature>
<comment type="cofactor">
    <cofactor evidence="1">
        <name>Mg(2+)</name>
        <dbReference type="ChEBI" id="CHEBI:18420"/>
    </cofactor>
</comment>
<gene>
    <name evidence="5" type="ORF">UU84_C0023G0011</name>
</gene>
<protein>
    <recommendedName>
        <fullName evidence="4">Nudix hydrolase domain-containing protein</fullName>
    </recommendedName>
</protein>
<name>A0A0G0ZX79_9BACT</name>
<sequence>MELKIKISVIVTDKDHGVLLLKEKTEKHDRPLWNIVKGTFGDHDNENIFEAAIRECKEEAGVEVKLEKTTGCYVIQKDGDFKLQFNFIGKITQGSPQIAEAKEQASRNEDISDIRWFTPDEIRKIDSKEFISKKIFLMVQDWLNNKTYPLDIVHYLE</sequence>
<dbReference type="SUPFAM" id="SSF55811">
    <property type="entry name" value="Nudix"/>
    <property type="match status" value="1"/>
</dbReference>
<proteinExistence type="predicted"/>
<dbReference type="Proteomes" id="UP000033859">
    <property type="component" value="Unassembled WGS sequence"/>
</dbReference>
<evidence type="ECO:0000256" key="3">
    <source>
        <dbReference type="ARBA" id="ARBA00022842"/>
    </source>
</evidence>
<reference evidence="5 6" key="1">
    <citation type="journal article" date="2015" name="Nature">
        <title>rRNA introns, odd ribosomes, and small enigmatic genomes across a large radiation of phyla.</title>
        <authorList>
            <person name="Brown C.T."/>
            <person name="Hug L.A."/>
            <person name="Thomas B.C."/>
            <person name="Sharon I."/>
            <person name="Castelle C.J."/>
            <person name="Singh A."/>
            <person name="Wilkins M.J."/>
            <person name="Williams K.H."/>
            <person name="Banfield J.F."/>
        </authorList>
    </citation>
    <scope>NUCLEOTIDE SEQUENCE [LARGE SCALE GENOMIC DNA]</scope>
</reference>
<dbReference type="PROSITE" id="PS51462">
    <property type="entry name" value="NUDIX"/>
    <property type="match status" value="1"/>
</dbReference>
<evidence type="ECO:0000313" key="6">
    <source>
        <dbReference type="Proteomes" id="UP000033859"/>
    </source>
</evidence>
<keyword evidence="2" id="KW-0378">Hydrolase</keyword>
<dbReference type="EMBL" id="LCCE01000023">
    <property type="protein sequence ID" value="KKS26616.1"/>
    <property type="molecule type" value="Genomic_DNA"/>
</dbReference>